<name>A0A8S2M3J5_9BILA</name>
<dbReference type="CDD" id="cd03263">
    <property type="entry name" value="ABC_subfamily_A"/>
    <property type="match status" value="1"/>
</dbReference>
<dbReference type="OrthoDB" id="8061355at2759"/>
<dbReference type="InterPro" id="IPR003439">
    <property type="entry name" value="ABC_transporter-like_ATP-bd"/>
</dbReference>
<keyword evidence="8 9" id="KW-0472">Membrane</keyword>
<evidence type="ECO:0000256" key="2">
    <source>
        <dbReference type="ARBA" id="ARBA00022448"/>
    </source>
</evidence>
<evidence type="ECO:0000256" key="9">
    <source>
        <dbReference type="SAM" id="Phobius"/>
    </source>
</evidence>
<dbReference type="GO" id="GO:0016887">
    <property type="term" value="F:ATP hydrolysis activity"/>
    <property type="evidence" value="ECO:0007669"/>
    <property type="project" value="InterPro"/>
</dbReference>
<comment type="caution">
    <text evidence="11">The sequence shown here is derived from an EMBL/GenBank/DDBJ whole genome shotgun (WGS) entry which is preliminary data.</text>
</comment>
<evidence type="ECO:0000256" key="4">
    <source>
        <dbReference type="ARBA" id="ARBA00022737"/>
    </source>
</evidence>
<dbReference type="InterPro" id="IPR013525">
    <property type="entry name" value="ABC2_TM"/>
</dbReference>
<feature type="domain" description="ABC transporter" evidence="10">
    <location>
        <begin position="664"/>
        <end position="893"/>
    </location>
</feature>
<organism evidence="11 13">
    <name type="scientific">Didymodactylos carnosus</name>
    <dbReference type="NCBI Taxonomy" id="1234261"/>
    <lineage>
        <taxon>Eukaryota</taxon>
        <taxon>Metazoa</taxon>
        <taxon>Spiralia</taxon>
        <taxon>Gnathifera</taxon>
        <taxon>Rotifera</taxon>
        <taxon>Eurotatoria</taxon>
        <taxon>Bdelloidea</taxon>
        <taxon>Philodinida</taxon>
        <taxon>Philodinidae</taxon>
        <taxon>Didymodactylos</taxon>
    </lineage>
</organism>
<dbReference type="FunFam" id="3.40.50.300:FF:000298">
    <property type="entry name" value="ATP-binding cassette sub-family A member 12"/>
    <property type="match status" value="1"/>
</dbReference>
<comment type="subcellular location">
    <subcellularLocation>
        <location evidence="1">Membrane</location>
        <topology evidence="1">Multi-pass membrane protein</topology>
    </subcellularLocation>
</comment>
<dbReference type="PROSITE" id="PS50893">
    <property type="entry name" value="ABC_TRANSPORTER_2"/>
    <property type="match status" value="1"/>
</dbReference>
<accession>A0A8S2M3J5</accession>
<dbReference type="PANTHER" id="PTHR19229:SF250">
    <property type="entry name" value="ABC TRANSPORTER DOMAIN-CONTAINING PROTEIN-RELATED"/>
    <property type="match status" value="1"/>
</dbReference>
<feature type="transmembrane region" description="Helical" evidence="9">
    <location>
        <begin position="1543"/>
        <end position="1564"/>
    </location>
</feature>
<evidence type="ECO:0000256" key="1">
    <source>
        <dbReference type="ARBA" id="ARBA00004141"/>
    </source>
</evidence>
<proteinExistence type="predicted"/>
<evidence type="ECO:0000313" key="11">
    <source>
        <dbReference type="EMBL" id="CAF3930645.1"/>
    </source>
</evidence>
<evidence type="ECO:0000256" key="8">
    <source>
        <dbReference type="ARBA" id="ARBA00023136"/>
    </source>
</evidence>
<dbReference type="EMBL" id="CAJOBA010025356">
    <property type="protein sequence ID" value="CAF3930645.1"/>
    <property type="molecule type" value="Genomic_DNA"/>
</dbReference>
<evidence type="ECO:0000313" key="13">
    <source>
        <dbReference type="Proteomes" id="UP000682733"/>
    </source>
</evidence>
<feature type="transmembrane region" description="Helical" evidence="9">
    <location>
        <begin position="1440"/>
        <end position="1466"/>
    </location>
</feature>
<feature type="transmembrane region" description="Helical" evidence="9">
    <location>
        <begin position="1398"/>
        <end position="1420"/>
    </location>
</feature>
<keyword evidence="4" id="KW-0677">Repeat</keyword>
<evidence type="ECO:0000256" key="5">
    <source>
        <dbReference type="ARBA" id="ARBA00022741"/>
    </source>
</evidence>
<dbReference type="Gene3D" id="3.40.50.300">
    <property type="entry name" value="P-loop containing nucleotide triphosphate hydrolases"/>
    <property type="match status" value="1"/>
</dbReference>
<evidence type="ECO:0000256" key="7">
    <source>
        <dbReference type="ARBA" id="ARBA00022989"/>
    </source>
</evidence>
<dbReference type="Pfam" id="PF12698">
    <property type="entry name" value="ABC2_membrane_3"/>
    <property type="match status" value="2"/>
</dbReference>
<feature type="transmembrane region" description="Helical" evidence="9">
    <location>
        <begin position="388"/>
        <end position="410"/>
    </location>
</feature>
<dbReference type="SMART" id="SM00382">
    <property type="entry name" value="AAA"/>
    <property type="match status" value="1"/>
</dbReference>
<sequence length="1707" mass="195541">FSGLCGGREDLGEQFQTSSSSTKMVNIVSNDKSEKLLSSIESKVKRTRRSKLKSKLKKSSVLPVSSNLKHLFKSNISNITTATLKPSSKTTTSNSTTASPFSDDWITIASNLMHFNDTELCPESFTYGSGNIQQSETVSRRCRCVYIDQLFNSVQELSTIMSFIRPILYGKILYYPNSSQYNQIIKKMNLTFESLNEFIKLTKTIQETMYPALTFLNSICPYLTTLSININCSQIQSYQYIAAIFTFFQEFLSCIELNRFQSVNSSDDLVTTASNLSFTYNFLAGIEFLDDTMNNQLPKHIKYKIRMPLNSVDSTYQVQDKYFSFEPRVTAPLSTKYFSFGFIYIMNSLERAIISIQTNTTLDYGVKTQQFPYPCYVDDKFANVVSRILPLFMVLGWIFTVSMNVKDIVYEKEKRLKEMMRIMGLYDTVHWFTWFIWCSTVMMITAIILVIIIKYGHVARYSNFLILFLFYVCFTFATITQCFLMSVFFNKSNLAACGAGILFFLLYLPYTVLLNYSNVILRWHKIVSCLSSTVAFGIGCDYIAQWEQRVVGIQWDNINKGIKPGDDFSFLYCMIMMLFDSIIYMFFTWYIENVFPGEFGIPKPWYFPFTKTYWFGYNVDKIRRRTDHLTNLGKIQSQNVNGCENQQNDYSSQEETNVDGEVGIEIVKLCKYYKNKLALKSLSIKFYKNQITSFLGRNGAGKSTTWSILTGLIPPTSGTAYVDGWDILTDIKKIRQNIGFTPQHNVLFDRLTVKEHLEFFARLKGAAEDTIDHEIERMLENLTLTNKRDNYPTELSGGMKRKLSIAIAFCANSKTVILDEPTAGVDPFARRSIWDLLLKYKNGRTIIISTHFMDEADLLGDRIAIISSGELRCVGTSMFLKRKYAEGYNLIVELSSVPSDEELSRYRDNNVVMNNKSTTNELESLPVDSRNIEVEIISQNNNSIRFSKLTDFLKSFISDIRVKEEHSDQITYVILDDNEHTKLFPDMLEQLEHKKELLKIKNFGLTNSSLEQVFLNVADEVKRLEDNKRPSVWKKLATRIKRFFGCNTTVSDIIVEDENSDKDISPDVYLTGEWEVYAKDRHRGIRLIGIQFLALIIKRFHRTKRNTKGFIAEIVLPIIFVLLAMLVATLRPSQQDPPPLILHPWYWYTPNYFFQSFAENASAISNGTLQTFYRSPSVGTRCLSDTMLDSTTYPCDSSSVGYVYLQPSSEIIDALNAVNYNQTKISPECDCNQKMETCPVGGGGPPASYDLIETEDIVERLSGYNITDWITKTEYDDKYVMKRFGGIEFLTKTLEKSDTNLIDAGVINRLANMNNIVVNEEKIVNLFRIHEPQVAIWYNNKGWPASLAYLNIFNNALLRSIVPSEVAKDYGITAIQHPLPQTQIQLDLDLQTRGYIELFTAVCVIFALAFVPASFLVFLIDERATTSKHLQLVSGVNGLIYWISNYAWDIVNFTVSLIFCVIIFLAFRIQAYVYGENLLCLILLLFLYAFASIPLMYPFSYLFKTPSTGFILMSCVNVFLGITTTVATFTLENFPDDPDLQMINGILMKVFLIFPHYCLGRGLFDMSEIHATNEIISKYNLDYQKKSPFEFNQIGRNLMALAIEGIIFFIFTVFIQYRFFLPDRGNVKLPKLASVEEDDDVAVERQRLYDDPENTSHDVLRMIDLVKTYGWLCGKKMTAVKEICAGVKQAECFGLLGVNKYVNDCFS</sequence>
<feature type="transmembrane region" description="Helical" evidence="9">
    <location>
        <begin position="570"/>
        <end position="591"/>
    </location>
</feature>
<dbReference type="PANTHER" id="PTHR19229">
    <property type="entry name" value="ATP-BINDING CASSETTE TRANSPORTER SUBFAMILY A ABCA"/>
    <property type="match status" value="1"/>
</dbReference>
<dbReference type="GO" id="GO:0140359">
    <property type="term" value="F:ABC-type transporter activity"/>
    <property type="evidence" value="ECO:0007669"/>
    <property type="project" value="InterPro"/>
</dbReference>
<feature type="transmembrane region" description="Helical" evidence="9">
    <location>
        <begin position="1110"/>
        <end position="1130"/>
    </location>
</feature>
<dbReference type="Proteomes" id="UP000681722">
    <property type="component" value="Unassembled WGS sequence"/>
</dbReference>
<dbReference type="GO" id="GO:0005319">
    <property type="term" value="F:lipid transporter activity"/>
    <property type="evidence" value="ECO:0007669"/>
    <property type="project" value="TreeGrafter"/>
</dbReference>
<dbReference type="EMBL" id="CAJOBC010043550">
    <property type="protein sequence ID" value="CAF4152323.1"/>
    <property type="molecule type" value="Genomic_DNA"/>
</dbReference>
<dbReference type="Pfam" id="PF00005">
    <property type="entry name" value="ABC_tran"/>
    <property type="match status" value="1"/>
</dbReference>
<gene>
    <name evidence="12" type="ORF">SRO942_LOCUS29647</name>
    <name evidence="11" type="ORF">TMI583_LOCUS21556</name>
</gene>
<dbReference type="GO" id="GO:0016020">
    <property type="term" value="C:membrane"/>
    <property type="evidence" value="ECO:0007669"/>
    <property type="project" value="UniProtKB-SubCell"/>
</dbReference>
<dbReference type="InterPro" id="IPR017871">
    <property type="entry name" value="ABC_transporter-like_CS"/>
</dbReference>
<dbReference type="InterPro" id="IPR026082">
    <property type="entry name" value="ABCA"/>
</dbReference>
<evidence type="ECO:0000259" key="10">
    <source>
        <dbReference type="PROSITE" id="PS50893"/>
    </source>
</evidence>
<dbReference type="Proteomes" id="UP000682733">
    <property type="component" value="Unassembled WGS sequence"/>
</dbReference>
<feature type="transmembrane region" description="Helical" evidence="9">
    <location>
        <begin position="1509"/>
        <end position="1531"/>
    </location>
</feature>
<evidence type="ECO:0000313" key="12">
    <source>
        <dbReference type="EMBL" id="CAF4152323.1"/>
    </source>
</evidence>
<feature type="transmembrane region" description="Helical" evidence="9">
    <location>
        <begin position="1478"/>
        <end position="1497"/>
    </location>
</feature>
<keyword evidence="5" id="KW-0547">Nucleotide-binding</keyword>
<keyword evidence="7 9" id="KW-1133">Transmembrane helix</keyword>
<reference evidence="11" key="1">
    <citation type="submission" date="2021-02" db="EMBL/GenBank/DDBJ databases">
        <authorList>
            <person name="Nowell W R."/>
        </authorList>
    </citation>
    <scope>NUCLEOTIDE SEQUENCE</scope>
</reference>
<feature type="transmembrane region" description="Helical" evidence="9">
    <location>
        <begin position="431"/>
        <end position="453"/>
    </location>
</feature>
<keyword evidence="3 9" id="KW-0812">Transmembrane</keyword>
<feature type="non-terminal residue" evidence="11">
    <location>
        <position position="1"/>
    </location>
</feature>
<evidence type="ECO:0000256" key="3">
    <source>
        <dbReference type="ARBA" id="ARBA00022692"/>
    </source>
</evidence>
<keyword evidence="2" id="KW-0813">Transport</keyword>
<dbReference type="InterPro" id="IPR027417">
    <property type="entry name" value="P-loop_NTPase"/>
</dbReference>
<feature type="transmembrane region" description="Helical" evidence="9">
    <location>
        <begin position="496"/>
        <end position="517"/>
    </location>
</feature>
<evidence type="ECO:0000256" key="6">
    <source>
        <dbReference type="ARBA" id="ARBA00022840"/>
    </source>
</evidence>
<feature type="transmembrane region" description="Helical" evidence="9">
    <location>
        <begin position="1598"/>
        <end position="1621"/>
    </location>
</feature>
<keyword evidence="6" id="KW-0067">ATP-binding</keyword>
<protein>
    <recommendedName>
        <fullName evidence="10">ABC transporter domain-containing protein</fullName>
    </recommendedName>
</protein>
<dbReference type="InterPro" id="IPR003593">
    <property type="entry name" value="AAA+_ATPase"/>
</dbReference>
<dbReference type="GO" id="GO:0005524">
    <property type="term" value="F:ATP binding"/>
    <property type="evidence" value="ECO:0007669"/>
    <property type="project" value="UniProtKB-KW"/>
</dbReference>
<dbReference type="SUPFAM" id="SSF52540">
    <property type="entry name" value="P-loop containing nucleoside triphosphate hydrolases"/>
    <property type="match status" value="1"/>
</dbReference>
<dbReference type="PROSITE" id="PS00211">
    <property type="entry name" value="ABC_TRANSPORTER_1"/>
    <property type="match status" value="1"/>
</dbReference>
<feature type="transmembrane region" description="Helical" evidence="9">
    <location>
        <begin position="465"/>
        <end position="489"/>
    </location>
</feature>